<evidence type="ECO:0000313" key="8">
    <source>
        <dbReference type="Proteomes" id="UP000593567"/>
    </source>
</evidence>
<evidence type="ECO:0000256" key="4">
    <source>
        <dbReference type="ARBA" id="ARBA00023136"/>
    </source>
</evidence>
<protein>
    <submittedName>
        <fullName evidence="7">Uncharacterized protein</fullName>
    </submittedName>
</protein>
<comment type="subcellular location">
    <subcellularLocation>
        <location evidence="1">Membrane</location>
        <topology evidence="1">Multi-pass membrane protein</topology>
    </subcellularLocation>
</comment>
<comment type="caution">
    <text evidence="7">The sequence shown here is derived from an EMBL/GenBank/DDBJ whole genome shotgun (WGS) entry which is preliminary data.</text>
</comment>
<evidence type="ECO:0000256" key="2">
    <source>
        <dbReference type="ARBA" id="ARBA00022692"/>
    </source>
</evidence>
<feature type="transmembrane region" description="Helical" evidence="6">
    <location>
        <begin position="30"/>
        <end position="50"/>
    </location>
</feature>
<organism evidence="7 8">
    <name type="scientific">Bugula neritina</name>
    <name type="common">Brown bryozoan</name>
    <name type="synonym">Sertularia neritina</name>
    <dbReference type="NCBI Taxonomy" id="10212"/>
    <lineage>
        <taxon>Eukaryota</taxon>
        <taxon>Metazoa</taxon>
        <taxon>Spiralia</taxon>
        <taxon>Lophotrochozoa</taxon>
        <taxon>Bryozoa</taxon>
        <taxon>Gymnolaemata</taxon>
        <taxon>Cheilostomatida</taxon>
        <taxon>Flustrina</taxon>
        <taxon>Buguloidea</taxon>
        <taxon>Bugulidae</taxon>
        <taxon>Bugula</taxon>
    </lineage>
</organism>
<dbReference type="GO" id="GO:0016020">
    <property type="term" value="C:membrane"/>
    <property type="evidence" value="ECO:0007669"/>
    <property type="project" value="UniProtKB-SubCell"/>
</dbReference>
<evidence type="ECO:0000256" key="1">
    <source>
        <dbReference type="ARBA" id="ARBA00004141"/>
    </source>
</evidence>
<keyword evidence="4 6" id="KW-0472">Membrane</keyword>
<dbReference type="AlphaFoldDB" id="A0A7J7IVE8"/>
<dbReference type="Pfam" id="PF00335">
    <property type="entry name" value="Tetraspanin"/>
    <property type="match status" value="1"/>
</dbReference>
<gene>
    <name evidence="7" type="ORF">EB796_024162</name>
</gene>
<feature type="transmembrane region" description="Helical" evidence="6">
    <location>
        <begin position="98"/>
        <end position="119"/>
    </location>
</feature>
<keyword evidence="3 6" id="KW-1133">Transmembrane helix</keyword>
<dbReference type="EMBL" id="VXIV02003382">
    <property type="protein sequence ID" value="KAF6017557.1"/>
    <property type="molecule type" value="Genomic_DNA"/>
</dbReference>
<evidence type="ECO:0000256" key="5">
    <source>
        <dbReference type="SAM" id="MobiDB-lite"/>
    </source>
</evidence>
<accession>A0A7J7IVE8</accession>
<dbReference type="PRINTS" id="PR00259">
    <property type="entry name" value="TMFOUR"/>
</dbReference>
<keyword evidence="2 6" id="KW-0812">Transmembrane</keyword>
<feature type="transmembrane region" description="Helical" evidence="6">
    <location>
        <begin position="147"/>
        <end position="168"/>
    </location>
</feature>
<dbReference type="Proteomes" id="UP000593567">
    <property type="component" value="Unassembled WGS sequence"/>
</dbReference>
<evidence type="ECO:0000313" key="7">
    <source>
        <dbReference type="EMBL" id="KAF6017557.1"/>
    </source>
</evidence>
<keyword evidence="8" id="KW-1185">Reference proteome</keyword>
<evidence type="ECO:0000256" key="3">
    <source>
        <dbReference type="ARBA" id="ARBA00022989"/>
    </source>
</evidence>
<evidence type="ECO:0000256" key="6">
    <source>
        <dbReference type="SAM" id="Phobius"/>
    </source>
</evidence>
<feature type="region of interest" description="Disordered" evidence="5">
    <location>
        <begin position="255"/>
        <end position="282"/>
    </location>
</feature>
<feature type="transmembrane region" description="Helical" evidence="6">
    <location>
        <begin position="70"/>
        <end position="91"/>
    </location>
</feature>
<feature type="transmembrane region" description="Helical" evidence="6">
    <location>
        <begin position="206"/>
        <end position="229"/>
    </location>
</feature>
<sequence length="299" mass="32979">MSRKGEMTVTKDGVDDKYNRCCGEYLCESAWLLAFNFVFWICSIALLSLGSWNASGIPEYFKAGLSLVTYGLLIVSLLSFIIGIIGFISVISSSRNATLTYVILHVLLLLTQGGMYGWAISGGDHTLLRSWMWEEMTPFLQEEVSKAVSFVAMADYIFIFFYVVVMTLGTTHTVLTRSFCLFQSSVFEEIGCNSPLKVQMEKPESIIVMCIPALFQLLSFIVGCIYYDLLRKIDAFGSMNKVVPVTVVLGKDDSYPSTSKAKGDQSAASRNDVNIHVNSPSTNKSNDVLVKLADSMLGG</sequence>
<proteinExistence type="predicted"/>
<reference evidence="7" key="1">
    <citation type="submission" date="2020-06" db="EMBL/GenBank/DDBJ databases">
        <title>Draft genome of Bugula neritina, a colonial animal packing powerful symbionts and potential medicines.</title>
        <authorList>
            <person name="Rayko M."/>
        </authorList>
    </citation>
    <scope>NUCLEOTIDE SEQUENCE [LARGE SCALE GENOMIC DNA]</scope>
    <source>
        <strain evidence="7">Kwan_BN1</strain>
    </source>
</reference>
<dbReference type="InterPro" id="IPR018499">
    <property type="entry name" value="Tetraspanin/Peripherin"/>
</dbReference>
<name>A0A7J7IVE8_BUGNE</name>